<feature type="domain" description="Calcineurin-like phosphoesterase" evidence="1">
    <location>
        <begin position="11"/>
        <end position="217"/>
    </location>
</feature>
<dbReference type="Gene3D" id="3.60.21.10">
    <property type="match status" value="1"/>
</dbReference>
<protein>
    <recommendedName>
        <fullName evidence="1">Calcineurin-like phosphoesterase domain-containing protein</fullName>
    </recommendedName>
</protein>
<dbReference type="PANTHER" id="PTHR12905:SF0">
    <property type="entry name" value="CALCINEURIN-LIKE PHOSPHOESTERASE DOMAIN-CONTAINING PROTEIN"/>
    <property type="match status" value="1"/>
</dbReference>
<dbReference type="SUPFAM" id="SSF56300">
    <property type="entry name" value="Metallo-dependent phosphatases"/>
    <property type="match status" value="1"/>
</dbReference>
<comment type="caution">
    <text evidence="2">The sequence shown here is derived from an EMBL/GenBank/DDBJ whole genome shotgun (WGS) entry which is preliminary data.</text>
</comment>
<proteinExistence type="predicted"/>
<dbReference type="PANTHER" id="PTHR12905">
    <property type="entry name" value="METALLOPHOSPHOESTERASE"/>
    <property type="match status" value="1"/>
</dbReference>
<dbReference type="GO" id="GO:0016787">
    <property type="term" value="F:hydrolase activity"/>
    <property type="evidence" value="ECO:0007669"/>
    <property type="project" value="InterPro"/>
</dbReference>
<dbReference type="AlphaFoldDB" id="A0AAN8A427"/>
<dbReference type="InterPro" id="IPR051693">
    <property type="entry name" value="UPF0046_metallophosphoest"/>
</dbReference>
<dbReference type="InterPro" id="IPR004843">
    <property type="entry name" value="Calcineurin-like_PHP"/>
</dbReference>
<name>A0AAN8A427_9PEZI</name>
<dbReference type="Pfam" id="PF00149">
    <property type="entry name" value="Metallophos"/>
    <property type="match status" value="1"/>
</dbReference>
<evidence type="ECO:0000313" key="3">
    <source>
        <dbReference type="Proteomes" id="UP001310594"/>
    </source>
</evidence>
<dbReference type="CDD" id="cd07379">
    <property type="entry name" value="MPP_239FB"/>
    <property type="match status" value="1"/>
</dbReference>
<reference evidence="2" key="1">
    <citation type="submission" date="2023-08" db="EMBL/GenBank/DDBJ databases">
        <title>Black Yeasts Isolated from many extreme environments.</title>
        <authorList>
            <person name="Coleine C."/>
            <person name="Stajich J.E."/>
            <person name="Selbmann L."/>
        </authorList>
    </citation>
    <scope>NUCLEOTIDE SEQUENCE</scope>
    <source>
        <strain evidence="2">CCFEE 5810</strain>
    </source>
</reference>
<sequence length="289" mass="31989">MDPRELKKTSFLIMSDTHNLELHKSEPGNCPLARKMPKVDVLLHCGDLTQVGGTSAFKNALRLLGSFDAELKLVIAGNHDLELDGQYWRDNLDMDDGPEEHDRAVELMTGPLAKAAGVTYLAEGTHHFTLKNSTSFSIFASPYQPWCGEWAFGYSREDDHFGRANIPAGVDIMMTHGPPTGLLDYIPDQKKGVGCDSLLHAVQAARPKLHCFGHIHEGHGHLLKTWEARSPNRDTGKMLNVAISQAGMPEPAKETRQLNARRETLMVNAAIMDGRNKPVNAPWLIQLDL</sequence>
<evidence type="ECO:0000259" key="1">
    <source>
        <dbReference type="Pfam" id="PF00149"/>
    </source>
</evidence>
<dbReference type="EMBL" id="JAVRQU010000004">
    <property type="protein sequence ID" value="KAK5704363.1"/>
    <property type="molecule type" value="Genomic_DNA"/>
</dbReference>
<organism evidence="2 3">
    <name type="scientific">Elasticomyces elasticus</name>
    <dbReference type="NCBI Taxonomy" id="574655"/>
    <lineage>
        <taxon>Eukaryota</taxon>
        <taxon>Fungi</taxon>
        <taxon>Dikarya</taxon>
        <taxon>Ascomycota</taxon>
        <taxon>Pezizomycotina</taxon>
        <taxon>Dothideomycetes</taxon>
        <taxon>Dothideomycetidae</taxon>
        <taxon>Mycosphaerellales</taxon>
        <taxon>Teratosphaeriaceae</taxon>
        <taxon>Elasticomyces</taxon>
    </lineage>
</organism>
<accession>A0AAN8A427</accession>
<evidence type="ECO:0000313" key="2">
    <source>
        <dbReference type="EMBL" id="KAK5704363.1"/>
    </source>
</evidence>
<dbReference type="InterPro" id="IPR029052">
    <property type="entry name" value="Metallo-depent_PP-like"/>
</dbReference>
<dbReference type="Proteomes" id="UP001310594">
    <property type="component" value="Unassembled WGS sequence"/>
</dbReference>
<gene>
    <name evidence="2" type="ORF">LTR97_003381</name>
</gene>